<evidence type="ECO:0000313" key="1">
    <source>
        <dbReference type="EMBL" id="MCQ4084800.1"/>
    </source>
</evidence>
<sequence length="337" mass="36206">MTTMTTPALVPALHEVRDAKTAIANKFTTHTAVTPRGPYRDTLQRRVGDARGHIRRIDERLGALQRRGPLSASLGGVWRVTAAVVRMPFDVVVGVPAAALRSTADMHTLLKNAEEEYAVTAFAVATERAGERIADDADDALSLRLLRSIRLDDEELLMELEEGLDQQAGAVVVQAAMSSGRGGGAGRVGSVLGGVTRRWGMAEGLWQVAGKVTAGVAGQVRGGRRHAVAAEAELPIADYGQLAAYQITEVLPQLSQEDLAVVDAYERAHAGRVTILNRTVDLQGPEPWPDYDRMRADEIRARLRHAGSDLAQQALDYETSHRGRSTVLTAAAERAGA</sequence>
<dbReference type="EMBL" id="JANFNG010000042">
    <property type="protein sequence ID" value="MCQ4084800.1"/>
    <property type="molecule type" value="Genomic_DNA"/>
</dbReference>
<dbReference type="InterPro" id="IPR012347">
    <property type="entry name" value="Ferritin-like"/>
</dbReference>
<dbReference type="Proteomes" id="UP001057702">
    <property type="component" value="Unassembled WGS sequence"/>
</dbReference>
<accession>A0ABT1Q7L3</accession>
<dbReference type="RefSeq" id="WP_255923881.1">
    <property type="nucleotide sequence ID" value="NZ_JANFNG010000042.1"/>
</dbReference>
<proteinExistence type="predicted"/>
<keyword evidence="2" id="KW-1185">Reference proteome</keyword>
<comment type="caution">
    <text evidence="1">The sequence shown here is derived from an EMBL/GenBank/DDBJ whole genome shotgun (WGS) entry which is preliminary data.</text>
</comment>
<reference evidence="1" key="1">
    <citation type="submission" date="2022-06" db="EMBL/GenBank/DDBJ databases">
        <title>Draft genome sequence of Streptomyces sp. RB6PN25 isolated from peat swamp forest in Thailand.</title>
        <authorList>
            <person name="Duangmal K."/>
            <person name="Klaysubun C."/>
        </authorList>
    </citation>
    <scope>NUCLEOTIDE SEQUENCE</scope>
    <source>
        <strain evidence="1">RB6PN25</strain>
    </source>
</reference>
<evidence type="ECO:0000313" key="2">
    <source>
        <dbReference type="Proteomes" id="UP001057702"/>
    </source>
</evidence>
<dbReference type="Gene3D" id="1.20.1260.10">
    <property type="match status" value="1"/>
</dbReference>
<protein>
    <submittedName>
        <fullName evidence="1">Uncharacterized protein</fullName>
    </submittedName>
</protein>
<organism evidence="1 2">
    <name type="scientific">Streptomyces humicola</name>
    <dbReference type="NCBI Taxonomy" id="2953240"/>
    <lineage>
        <taxon>Bacteria</taxon>
        <taxon>Bacillati</taxon>
        <taxon>Actinomycetota</taxon>
        <taxon>Actinomycetes</taxon>
        <taxon>Kitasatosporales</taxon>
        <taxon>Streptomycetaceae</taxon>
        <taxon>Streptomyces</taxon>
    </lineage>
</organism>
<gene>
    <name evidence="1" type="ORF">NGB36_30580</name>
</gene>
<name>A0ABT1Q7L3_9ACTN</name>